<dbReference type="Proteomes" id="UP000467148">
    <property type="component" value="Chromosome"/>
</dbReference>
<evidence type="ECO:0000313" key="1">
    <source>
        <dbReference type="EMBL" id="BBY65698.1"/>
    </source>
</evidence>
<dbReference type="AlphaFoldDB" id="A0A7I7T9F0"/>
<name>A0A7I7T9F0_9MYCO</name>
<organism evidence="1 2">
    <name type="scientific">Mycolicibacterium helvum</name>
    <dbReference type="NCBI Taxonomy" id="1534349"/>
    <lineage>
        <taxon>Bacteria</taxon>
        <taxon>Bacillati</taxon>
        <taxon>Actinomycetota</taxon>
        <taxon>Actinomycetes</taxon>
        <taxon>Mycobacteriales</taxon>
        <taxon>Mycobacteriaceae</taxon>
        <taxon>Mycolicibacterium</taxon>
    </lineage>
</organism>
<sequence>MISADRFAKALRELDGSKWRLFERLAATFLASEFPELRPVADPSGDDGIDALLYQPVDDTKTVVQFSVRKDWQDKLHETCRRIKKTCPSANVLIFATNQTMGSKVAAQRKSVRENHGLYLDPRDSEWFISTRNATAANTAEAEQLAQNIVDPLLNSGSIIETQAQALDDLEAKAAFVHLGLQWEDDNREKGLTKVCFEAIVRSVLRDTTSEARMSRTEIHKKVKDLLPAHPSELLDGKVDGALGRLDKKFIRNWRKEDEFCLTWDERQRLRDRVTELSLLDGILVSELEAALSASLDEANAEELETSELEATTGVARMVLERIFLERGEAFASAITRGRSGEVRFNDIEAVLDSVVSASGIKLPVPSDILVATIQGVLLDPPDEVRAYLRGLSDTYTLFAFLRETPDVQSAVVKIFSDADIWLDTSVILPLLAEELLDESARNHTALLHAATEAGLRLYVTPGVIEEVAYHLRGCQGYARAVARQGAYGDPPFLYSAYRMSGRSLEDFDRWLMNYVGNNPEEDILQYFEEVHQIDENDLKDFANRAAIEFRAGVAEVWHRKRDQKDQRLIALGLDPMDSQTRTRLVDHDVENYVGIVMRRIERREQRSAFGYRSWWLTLDGTAFKIGTVLKTELNGSVPPSPAISSDFMINYLSVGPIRSKLTKNSEKMLPLMLNMHALDAVPQDLLDLADEIRADLADLPSRVVRRKIKETLEDARRLLGPVTETGEVGLTEEIKRKLREHARRA</sequence>
<proteinExistence type="predicted"/>
<accession>A0A7I7T9F0</accession>
<dbReference type="KEGG" id="mhev:MHEL_39410"/>
<reference evidence="1 2" key="1">
    <citation type="journal article" date="2019" name="Emerg. Microbes Infect.">
        <title>Comprehensive subspecies identification of 175 nontuberculous mycobacteria species based on 7547 genomic profiles.</title>
        <authorList>
            <person name="Matsumoto Y."/>
            <person name="Kinjo T."/>
            <person name="Motooka D."/>
            <person name="Nabeya D."/>
            <person name="Jung N."/>
            <person name="Uechi K."/>
            <person name="Horii T."/>
            <person name="Iida T."/>
            <person name="Fujita J."/>
            <person name="Nakamura S."/>
        </authorList>
    </citation>
    <scope>NUCLEOTIDE SEQUENCE [LARGE SCALE GENOMIC DNA]</scope>
    <source>
        <strain evidence="1 2">JCM 30396</strain>
    </source>
</reference>
<gene>
    <name evidence="1" type="ORF">MHEL_39410</name>
</gene>
<dbReference type="EMBL" id="AP022596">
    <property type="protein sequence ID" value="BBY65698.1"/>
    <property type="molecule type" value="Genomic_DNA"/>
</dbReference>
<dbReference type="RefSeq" id="WP_163749738.1">
    <property type="nucleotide sequence ID" value="NZ_AP022596.1"/>
</dbReference>
<evidence type="ECO:0000313" key="2">
    <source>
        <dbReference type="Proteomes" id="UP000467148"/>
    </source>
</evidence>
<protein>
    <submittedName>
        <fullName evidence="1">Uncharacterized protein</fullName>
    </submittedName>
</protein>
<keyword evidence="2" id="KW-1185">Reference proteome</keyword>